<evidence type="ECO:0000259" key="8">
    <source>
        <dbReference type="Pfam" id="PF12894"/>
    </source>
</evidence>
<dbReference type="Proteomes" id="UP000604825">
    <property type="component" value="Unassembled WGS sequence"/>
</dbReference>
<gene>
    <name evidence="10" type="ORF">NCGR_LOCUS33041</name>
</gene>
<keyword evidence="5" id="KW-0131">Cell cycle</keyword>
<evidence type="ECO:0000256" key="4">
    <source>
        <dbReference type="ARBA" id="ARBA00022786"/>
    </source>
</evidence>
<feature type="domain" description="Anaphase-promoting complex subunit 4 long" evidence="9">
    <location>
        <begin position="252"/>
        <end position="451"/>
    </location>
</feature>
<evidence type="ECO:0000313" key="11">
    <source>
        <dbReference type="Proteomes" id="UP000604825"/>
    </source>
</evidence>
<protein>
    <recommendedName>
        <fullName evidence="1">Anaphase-promoting complex subunit 4</fullName>
    </recommendedName>
</protein>
<dbReference type="InterPro" id="IPR001680">
    <property type="entry name" value="WD40_rpt"/>
</dbReference>
<accession>A0A811Q1K2</accession>
<dbReference type="AlphaFoldDB" id="A0A811Q1K2"/>
<evidence type="ECO:0000256" key="5">
    <source>
        <dbReference type="ARBA" id="ARBA00023306"/>
    </source>
</evidence>
<sequence length="862" mass="94995">MAEEQMEDASTAAAASTPFQLQFDKPIPFQIKMAEWNPEKDLLAMVTDDSKVLLHRFNWQRLWTISPGKCITSICWSPDGKIIALGTEDGLVLLHDVENGKMLRTTKSHDVAIPEKDEFLSYEDRTTRFFPPAPVMPRIGGLSSGDTGLADENEEAIPEFSSASCQRFNILCSGGKDGCVCFSIFGIFPVGKINITKIPINVGSSGKSYQLQDASVSKVSLSRNLQKLVLLCFGKLVDTDNLSHSCESSGLHCLYLDTSIFFNRKNELHQVAQQASSIQDLVEVVRASVSLISKQWSNAMNLFHEKFSALPNLISAHGVESSSEDEFLSLLFGTRTSPALHQFLASSLGEAGLKRIAKAVDSAGRDIRGIITEHLQPAVEIISFRLAELRGLARWRSRFQIIGLDEKLIDGVTESIGMLVVQVERFSRVAATVVYLFQNFFAWVLKSVKILLNEPTDQVPAANSELVVIFLKFLLDKDPIKQLLEADERIECDMDTARHVEQLVVFGGFTDTQFLEKSLVKQFNELEVSLKEAFLMPFTTISSQIQCQGLLPLYPVTSSVTLSSSCMPTSISFYKDEDSSHEESSYSLTDYVCFKIPDGSLNKRNCIGVIKDSGNCCTALSMASLSGFLLHIPDEYECVDLSLYKDNQVVLLLSETSCSDSPAKSWMVMLQTENFSFMPLPGTFPANIYSLQKLVALDLQLGTDYGKVRSIPHTVSTPLAVSGALARPGAHPIPAVRSYRGGKAAAAASRQDGATTSKLLDSRECSGYGRALVSASPRRESPSQQEKKRRQEAGVPRCAARGFLNAIFNGELSRQRPPSSSSRAESRAHGVLLLAPVVPAGAAERRWRRPELRGRWRCRQLA</sequence>
<dbReference type="Pfam" id="PF12896">
    <property type="entry name" value="ANAPC4"/>
    <property type="match status" value="1"/>
</dbReference>
<dbReference type="InterPro" id="IPR024789">
    <property type="entry name" value="APC4"/>
</dbReference>
<dbReference type="GO" id="GO:0031145">
    <property type="term" value="P:anaphase-promoting complex-dependent catabolic process"/>
    <property type="evidence" value="ECO:0007669"/>
    <property type="project" value="InterPro"/>
</dbReference>
<dbReference type="GO" id="GO:0034399">
    <property type="term" value="C:nuclear periphery"/>
    <property type="evidence" value="ECO:0007669"/>
    <property type="project" value="TreeGrafter"/>
</dbReference>
<evidence type="ECO:0000256" key="6">
    <source>
        <dbReference type="PROSITE-ProRule" id="PRU00221"/>
    </source>
</evidence>
<dbReference type="SUPFAM" id="SSF50978">
    <property type="entry name" value="WD40 repeat-like"/>
    <property type="match status" value="1"/>
</dbReference>
<keyword evidence="11" id="KW-1185">Reference proteome</keyword>
<dbReference type="GO" id="GO:0051301">
    <property type="term" value="P:cell division"/>
    <property type="evidence" value="ECO:0007669"/>
    <property type="project" value="UniProtKB-KW"/>
</dbReference>
<dbReference type="InterPro" id="IPR036322">
    <property type="entry name" value="WD40_repeat_dom_sf"/>
</dbReference>
<evidence type="ECO:0000256" key="1">
    <source>
        <dbReference type="ARBA" id="ARBA00016067"/>
    </source>
</evidence>
<name>A0A811Q1K2_9POAL</name>
<comment type="caution">
    <text evidence="10">The sequence shown here is derived from an EMBL/GenBank/DDBJ whole genome shotgun (WGS) entry which is preliminary data.</text>
</comment>
<keyword evidence="4" id="KW-0833">Ubl conjugation pathway</keyword>
<evidence type="ECO:0000259" key="9">
    <source>
        <dbReference type="Pfam" id="PF12896"/>
    </source>
</evidence>
<dbReference type="Gene3D" id="2.130.10.10">
    <property type="entry name" value="YVTN repeat-like/Quinoprotein amine dehydrogenase"/>
    <property type="match status" value="1"/>
</dbReference>
<dbReference type="EMBL" id="CAJGYO010000008">
    <property type="protein sequence ID" value="CAD6249199.1"/>
    <property type="molecule type" value="Genomic_DNA"/>
</dbReference>
<dbReference type="GO" id="GO:0005680">
    <property type="term" value="C:anaphase-promoting complex"/>
    <property type="evidence" value="ECO:0007669"/>
    <property type="project" value="InterPro"/>
</dbReference>
<dbReference type="Pfam" id="PF12894">
    <property type="entry name" value="ANAPC4_WD40"/>
    <property type="match status" value="1"/>
</dbReference>
<evidence type="ECO:0000256" key="7">
    <source>
        <dbReference type="SAM" id="MobiDB-lite"/>
    </source>
</evidence>
<evidence type="ECO:0000256" key="3">
    <source>
        <dbReference type="ARBA" id="ARBA00022776"/>
    </source>
</evidence>
<keyword evidence="6" id="KW-0853">WD repeat</keyword>
<proteinExistence type="predicted"/>
<reference evidence="10" key="1">
    <citation type="submission" date="2020-10" db="EMBL/GenBank/DDBJ databases">
        <authorList>
            <person name="Han B."/>
            <person name="Lu T."/>
            <person name="Zhao Q."/>
            <person name="Huang X."/>
            <person name="Zhao Y."/>
        </authorList>
    </citation>
    <scope>NUCLEOTIDE SEQUENCE</scope>
</reference>
<dbReference type="PANTHER" id="PTHR13260:SF0">
    <property type="entry name" value="ANAPHASE-PROMOTING COMPLEX SUBUNIT 4"/>
    <property type="match status" value="1"/>
</dbReference>
<dbReference type="InterPro" id="IPR015943">
    <property type="entry name" value="WD40/YVTN_repeat-like_dom_sf"/>
</dbReference>
<keyword evidence="2" id="KW-0132">Cell division</keyword>
<keyword evidence="3" id="KW-0498">Mitosis</keyword>
<dbReference type="InterPro" id="IPR024977">
    <property type="entry name" value="Apc4-like_WD40_dom"/>
</dbReference>
<evidence type="ECO:0000256" key="2">
    <source>
        <dbReference type="ARBA" id="ARBA00022618"/>
    </source>
</evidence>
<dbReference type="PROSITE" id="PS50082">
    <property type="entry name" value="WD_REPEATS_2"/>
    <property type="match status" value="1"/>
</dbReference>
<dbReference type="InterPro" id="IPR024790">
    <property type="entry name" value="APC4_long_dom"/>
</dbReference>
<feature type="repeat" description="WD" evidence="6">
    <location>
        <begin position="71"/>
        <end position="105"/>
    </location>
</feature>
<evidence type="ECO:0000313" key="10">
    <source>
        <dbReference type="EMBL" id="CAD6249199.1"/>
    </source>
</evidence>
<feature type="domain" description="Anaphase-promoting complex subunit 4-like WD40" evidence="8">
    <location>
        <begin position="35"/>
        <end position="111"/>
    </location>
</feature>
<dbReference type="GO" id="GO:0070979">
    <property type="term" value="P:protein K11-linked ubiquitination"/>
    <property type="evidence" value="ECO:0007669"/>
    <property type="project" value="TreeGrafter"/>
</dbReference>
<feature type="compositionally biased region" description="Basic and acidic residues" evidence="7">
    <location>
        <begin position="777"/>
        <end position="792"/>
    </location>
</feature>
<dbReference type="OrthoDB" id="2110451at2759"/>
<feature type="region of interest" description="Disordered" evidence="7">
    <location>
        <begin position="771"/>
        <end position="795"/>
    </location>
</feature>
<organism evidence="10 11">
    <name type="scientific">Miscanthus lutarioriparius</name>
    <dbReference type="NCBI Taxonomy" id="422564"/>
    <lineage>
        <taxon>Eukaryota</taxon>
        <taxon>Viridiplantae</taxon>
        <taxon>Streptophyta</taxon>
        <taxon>Embryophyta</taxon>
        <taxon>Tracheophyta</taxon>
        <taxon>Spermatophyta</taxon>
        <taxon>Magnoliopsida</taxon>
        <taxon>Liliopsida</taxon>
        <taxon>Poales</taxon>
        <taxon>Poaceae</taxon>
        <taxon>PACMAD clade</taxon>
        <taxon>Panicoideae</taxon>
        <taxon>Andropogonodae</taxon>
        <taxon>Andropogoneae</taxon>
        <taxon>Saccharinae</taxon>
        <taxon>Miscanthus</taxon>
    </lineage>
</organism>
<dbReference type="PANTHER" id="PTHR13260">
    <property type="entry name" value="ANAPHASE PROMOTING COMPLEX SUBUNIT 4 APC4"/>
    <property type="match status" value="1"/>
</dbReference>
<dbReference type="SMART" id="SM00320">
    <property type="entry name" value="WD40"/>
    <property type="match status" value="1"/>
</dbReference>